<gene>
    <name evidence="1" type="ORF">U0R11_10385</name>
</gene>
<dbReference type="Proteomes" id="UP001623558">
    <property type="component" value="Unassembled WGS sequence"/>
</dbReference>
<reference evidence="1 2" key="1">
    <citation type="submission" date="2024-07" db="EMBL/GenBank/DDBJ databases">
        <authorList>
            <person name="Pitt A."/>
            <person name="Hahn M.W."/>
        </authorList>
    </citation>
    <scope>NUCLEOTIDE SEQUENCE [LARGE SCALE GENOMIC DNA]</scope>
    <source>
        <strain evidence="1 2">1-SAACH-A3</strain>
    </source>
</reference>
<comment type="caution">
    <text evidence="1">The sequence shown here is derived from an EMBL/GenBank/DDBJ whole genome shotgun (WGS) entry which is preliminary data.</text>
</comment>
<dbReference type="RefSeq" id="WP_406751624.1">
    <property type="nucleotide sequence ID" value="NZ_JBEWZH010000007.1"/>
</dbReference>
<evidence type="ECO:0000313" key="1">
    <source>
        <dbReference type="EMBL" id="MFL0162799.1"/>
    </source>
</evidence>
<protein>
    <recommendedName>
        <fullName evidence="3">HEPN domain-containing protein</fullName>
    </recommendedName>
</protein>
<keyword evidence="2" id="KW-1185">Reference proteome</keyword>
<sequence length="200" mass="23282">MKPRDQFSKKECKEGESFISCIGNMYGHSGVLRQYQNAVNILFDNIKDHNVVADSISYPIMYMMRHSFELGYKSNLDYFEEYLGVSCNSNELKNHNLNKLHTLFLNKLDQINTKTPFDIEQYENFKKVHIKTSKLLEFLEPLKNSAYRYVNSLDGTLVFAPNKTIDINYVKCLFDEAIEMFFETTNLISPLAKIIISNDD</sequence>
<proteinExistence type="predicted"/>
<organism evidence="1 2">
    <name type="scientific">Aquirufa salirivi</name>
    <dbReference type="NCBI Taxonomy" id="3104729"/>
    <lineage>
        <taxon>Bacteria</taxon>
        <taxon>Pseudomonadati</taxon>
        <taxon>Bacteroidota</taxon>
        <taxon>Cytophagia</taxon>
        <taxon>Cytophagales</taxon>
        <taxon>Flectobacillaceae</taxon>
        <taxon>Aquirufa</taxon>
    </lineage>
</organism>
<accession>A0ABW8RVM5</accession>
<name>A0ABW8RVM5_9BACT</name>
<evidence type="ECO:0008006" key="3">
    <source>
        <dbReference type="Google" id="ProtNLM"/>
    </source>
</evidence>
<evidence type="ECO:0000313" key="2">
    <source>
        <dbReference type="Proteomes" id="UP001623558"/>
    </source>
</evidence>
<dbReference type="EMBL" id="JBEWZH010000007">
    <property type="protein sequence ID" value="MFL0162799.1"/>
    <property type="molecule type" value="Genomic_DNA"/>
</dbReference>